<organism evidence="2 3">
    <name type="scientific">Colletotrichum gloeosporioides</name>
    <name type="common">Anthracnose fungus</name>
    <name type="synonym">Glomerella cingulata</name>
    <dbReference type="NCBI Taxonomy" id="474922"/>
    <lineage>
        <taxon>Eukaryota</taxon>
        <taxon>Fungi</taxon>
        <taxon>Dikarya</taxon>
        <taxon>Ascomycota</taxon>
        <taxon>Pezizomycotina</taxon>
        <taxon>Sordariomycetes</taxon>
        <taxon>Hypocreomycetidae</taxon>
        <taxon>Glomerellales</taxon>
        <taxon>Glomerellaceae</taxon>
        <taxon>Colletotrichum</taxon>
        <taxon>Colletotrichum gloeosporioides species complex</taxon>
    </lineage>
</organism>
<evidence type="ECO:0000313" key="2">
    <source>
        <dbReference type="EMBL" id="KAF3807467.1"/>
    </source>
</evidence>
<name>A0A8H4FME0_COLGL</name>
<gene>
    <name evidence="2" type="ORF">GCG54_00008928</name>
</gene>
<dbReference type="EMBL" id="WVTB01000030">
    <property type="protein sequence ID" value="KAF3807467.1"/>
    <property type="molecule type" value="Genomic_DNA"/>
</dbReference>
<dbReference type="Pfam" id="PF06985">
    <property type="entry name" value="HET"/>
    <property type="match status" value="1"/>
</dbReference>
<evidence type="ECO:0000259" key="1">
    <source>
        <dbReference type="Pfam" id="PF06985"/>
    </source>
</evidence>
<dbReference type="InterPro" id="IPR010730">
    <property type="entry name" value="HET"/>
</dbReference>
<accession>A0A8H4FME0</accession>
<dbReference type="Proteomes" id="UP000613401">
    <property type="component" value="Unassembled WGS sequence"/>
</dbReference>
<reference evidence="2" key="2">
    <citation type="submission" date="2020-03" db="EMBL/GenBank/DDBJ databases">
        <authorList>
            <person name="Fu F.-F."/>
            <person name="Chen J."/>
        </authorList>
    </citation>
    <scope>NUCLEOTIDE SEQUENCE</scope>
    <source>
        <strain evidence="2">Lc1</strain>
    </source>
</reference>
<reference evidence="2" key="1">
    <citation type="journal article" date="2020" name="Phytopathology">
        <title>Genome sequence and comparative analysis of Colletotrichum gloeosporioides isolated from Liriodendron leaves.</title>
        <authorList>
            <person name="Fu F.F."/>
            <person name="Hao Z."/>
            <person name="Wang P."/>
            <person name="Lu Y."/>
            <person name="Xue L.J."/>
            <person name="Wei G."/>
            <person name="Tian Y."/>
            <person name="Baishi H."/>
            <person name="Xu H."/>
            <person name="Shi J."/>
            <person name="Cheng T."/>
            <person name="Wang G."/>
            <person name="Yi Y."/>
            <person name="Chen J."/>
        </authorList>
    </citation>
    <scope>NUCLEOTIDE SEQUENCE</scope>
    <source>
        <strain evidence="2">Lc1</strain>
    </source>
</reference>
<feature type="domain" description="Heterokaryon incompatibility" evidence="1">
    <location>
        <begin position="3"/>
        <end position="100"/>
    </location>
</feature>
<sequence>MGLEFIWIDALCILQDSDKDKGNEIARMRDYYQKSVLTICAASASHCAQGLFDIKRPSYGMGPIKLAFQPADGKPGHIFLSTTPGPQPEVLTTRGWTLQESMLSRRMIIFAQDQLYWSCQTSYSACSGVMINRSFGGPESLVDNIYPITTLYERPLQSQWEAIVRNYSRRHFGFAADKLPAASGLASVVHDIARSRGFDKYVFVAGLFIDMNQPHSWADELQWCTRSIDASRYDDYVAPSWSWASVNGAVHVYPRGVHKAPRESSPPFFTVEDYGVTLVDRRIPYGAVTNGFLALKARLRSFPGMVSLDGIDIISALEDATRDDRPRESQLQAVTNPYLEIIADTRESQSLIEVSSADTGVFLLRMGPASGLLVTGPGLAEGYRRLGYFEVQDNEKGGKSLSKSTEAITDLVFEQEQFQSILLV</sequence>
<dbReference type="GeneID" id="69016066"/>
<proteinExistence type="predicted"/>
<dbReference type="AlphaFoldDB" id="A0A8H4FME0"/>
<dbReference type="PANTHER" id="PTHR33112">
    <property type="entry name" value="DOMAIN PROTEIN, PUTATIVE-RELATED"/>
    <property type="match status" value="1"/>
</dbReference>
<dbReference type="RefSeq" id="XP_045266626.1">
    <property type="nucleotide sequence ID" value="XM_045408883.1"/>
</dbReference>
<dbReference type="PANTHER" id="PTHR33112:SF10">
    <property type="entry name" value="TOL"/>
    <property type="match status" value="1"/>
</dbReference>
<evidence type="ECO:0000313" key="3">
    <source>
        <dbReference type="Proteomes" id="UP000613401"/>
    </source>
</evidence>
<protein>
    <recommendedName>
        <fullName evidence="1">Heterokaryon incompatibility domain-containing protein</fullName>
    </recommendedName>
</protein>
<keyword evidence="3" id="KW-1185">Reference proteome</keyword>
<comment type="caution">
    <text evidence="2">The sequence shown here is derived from an EMBL/GenBank/DDBJ whole genome shotgun (WGS) entry which is preliminary data.</text>
</comment>